<accession>A9V934</accession>
<sequence length="327" mass="35596">MADTVTPSVLCVAWWVGSAVTLVCLPIAGAGLLLALAPCLPRAWLEPRINAGPLGLRRRRQPRAHAILDTTGFADWTAWARPLARSPRTTLLKQVDKSFIKNGLRVETLPANRLGWAHLQIVIAHQQRHYSTPIALLIGVFRFLICRAMPGQVDVYYATVKPSCSSQIEARSPDPTTSVVAEGPNGLHHRTAHATAPLTNAPESTGAATAADVAAAPGLSAFQERPVALGHSVVKGDTLRLMWFYCSDPRCLLWFAVLRAGVQRAIQTPGLRWVDAGPSGRPEVAELKGTYGFEVTSQWLQLCNYDGPYQPATPYDRIELHGHLKQA</sequence>
<evidence type="ECO:0000313" key="2">
    <source>
        <dbReference type="EMBL" id="EDQ86060.1"/>
    </source>
</evidence>
<dbReference type="OMA" id="VIYSHEC"/>
<keyword evidence="1" id="KW-0812">Transmembrane</keyword>
<proteinExistence type="predicted"/>
<evidence type="ECO:0000256" key="1">
    <source>
        <dbReference type="SAM" id="Phobius"/>
    </source>
</evidence>
<reference evidence="2 3" key="1">
    <citation type="journal article" date="2008" name="Nature">
        <title>The genome of the choanoflagellate Monosiga brevicollis and the origin of metazoans.</title>
        <authorList>
            <consortium name="JGI Sequencing"/>
            <person name="King N."/>
            <person name="Westbrook M.J."/>
            <person name="Young S.L."/>
            <person name="Kuo A."/>
            <person name="Abedin M."/>
            <person name="Chapman J."/>
            <person name="Fairclough S."/>
            <person name="Hellsten U."/>
            <person name="Isogai Y."/>
            <person name="Letunic I."/>
            <person name="Marr M."/>
            <person name="Pincus D."/>
            <person name="Putnam N."/>
            <person name="Rokas A."/>
            <person name="Wright K.J."/>
            <person name="Zuzow R."/>
            <person name="Dirks W."/>
            <person name="Good M."/>
            <person name="Goodstein D."/>
            <person name="Lemons D."/>
            <person name="Li W."/>
            <person name="Lyons J.B."/>
            <person name="Morris A."/>
            <person name="Nichols S."/>
            <person name="Richter D.J."/>
            <person name="Salamov A."/>
            <person name="Bork P."/>
            <person name="Lim W.A."/>
            <person name="Manning G."/>
            <person name="Miller W.T."/>
            <person name="McGinnis W."/>
            <person name="Shapiro H."/>
            <person name="Tjian R."/>
            <person name="Grigoriev I.V."/>
            <person name="Rokhsar D."/>
        </authorList>
    </citation>
    <scope>NUCLEOTIDE SEQUENCE [LARGE SCALE GENOMIC DNA]</scope>
    <source>
        <strain evidence="3">MX1 / ATCC 50154</strain>
    </source>
</reference>
<dbReference type="Proteomes" id="UP000001357">
    <property type="component" value="Unassembled WGS sequence"/>
</dbReference>
<gene>
    <name evidence="2" type="ORF">MONBRDRAFT_11383</name>
</gene>
<dbReference type="AlphaFoldDB" id="A9V934"/>
<dbReference type="KEGG" id="mbr:MONBRDRAFT_11383"/>
<dbReference type="InParanoid" id="A9V934"/>
<protein>
    <submittedName>
        <fullName evidence="2">Uncharacterized protein</fullName>
    </submittedName>
</protein>
<keyword evidence="1" id="KW-0472">Membrane</keyword>
<name>A9V934_MONBE</name>
<keyword evidence="1" id="KW-1133">Transmembrane helix</keyword>
<dbReference type="RefSeq" id="XP_001749254.1">
    <property type="nucleotide sequence ID" value="XM_001749202.1"/>
</dbReference>
<keyword evidence="3" id="KW-1185">Reference proteome</keyword>
<organism evidence="2 3">
    <name type="scientific">Monosiga brevicollis</name>
    <name type="common">Choanoflagellate</name>
    <dbReference type="NCBI Taxonomy" id="81824"/>
    <lineage>
        <taxon>Eukaryota</taxon>
        <taxon>Choanoflagellata</taxon>
        <taxon>Craspedida</taxon>
        <taxon>Salpingoecidae</taxon>
        <taxon>Monosiga</taxon>
    </lineage>
</organism>
<dbReference type="GeneID" id="5894474"/>
<evidence type="ECO:0000313" key="3">
    <source>
        <dbReference type="Proteomes" id="UP000001357"/>
    </source>
</evidence>
<dbReference type="EMBL" id="CH991569">
    <property type="protein sequence ID" value="EDQ86060.1"/>
    <property type="molecule type" value="Genomic_DNA"/>
</dbReference>
<feature type="transmembrane region" description="Helical" evidence="1">
    <location>
        <begin position="12"/>
        <end position="36"/>
    </location>
</feature>